<evidence type="ECO:0000256" key="1">
    <source>
        <dbReference type="SAM" id="MobiDB-lite"/>
    </source>
</evidence>
<feature type="region of interest" description="Disordered" evidence="1">
    <location>
        <begin position="110"/>
        <end position="134"/>
    </location>
</feature>
<name>A0A4P9VUT4_9FUNG</name>
<evidence type="ECO:0000313" key="2">
    <source>
        <dbReference type="EMBL" id="RKO83361.1"/>
    </source>
</evidence>
<accession>A0A4P9VUT4</accession>
<dbReference type="Proteomes" id="UP000269721">
    <property type="component" value="Unassembled WGS sequence"/>
</dbReference>
<evidence type="ECO:0000313" key="3">
    <source>
        <dbReference type="Proteomes" id="UP000269721"/>
    </source>
</evidence>
<keyword evidence="3" id="KW-1185">Reference proteome</keyword>
<protein>
    <submittedName>
        <fullName evidence="2">Uncharacterized protein</fullName>
    </submittedName>
</protein>
<dbReference type="EMBL" id="ML001323">
    <property type="protein sequence ID" value="RKO83361.1"/>
    <property type="molecule type" value="Genomic_DNA"/>
</dbReference>
<gene>
    <name evidence="2" type="ORF">BDK51DRAFT_43868</name>
</gene>
<organism evidence="2 3">
    <name type="scientific">Blyttiomyces helicus</name>
    <dbReference type="NCBI Taxonomy" id="388810"/>
    <lineage>
        <taxon>Eukaryota</taxon>
        <taxon>Fungi</taxon>
        <taxon>Fungi incertae sedis</taxon>
        <taxon>Chytridiomycota</taxon>
        <taxon>Chytridiomycota incertae sedis</taxon>
        <taxon>Chytridiomycetes</taxon>
        <taxon>Chytridiomycetes incertae sedis</taxon>
        <taxon>Blyttiomyces</taxon>
    </lineage>
</organism>
<sequence length="262" mass="28485">MSSSDTFIDSVLSTPVDLRSSDDFIDSVLSITLDLPSSDDFIPSVVVAANKIHLPTSNPLPELPSPRVDPTPQLDAPTFDCPICLTAHSVDEGLVVPGCQHRLCNPSKDRTRAGATGGGCGAGRKREPTAPMVKRRDARKLRGTGIEMQDASGVDGRTWSTDDGCGYVEVWCSEERVVRGEEVASEHEKLKREERISPAKHRLVVTKSTLEVFARTCANGGAVVCVQYDELLLVDDDESGLAEISQMRDLGDRHRPEKQTCL</sequence>
<proteinExistence type="predicted"/>
<dbReference type="AlphaFoldDB" id="A0A4P9VUT4"/>
<reference evidence="3" key="1">
    <citation type="journal article" date="2018" name="Nat. Microbiol.">
        <title>Leveraging single-cell genomics to expand the fungal tree of life.</title>
        <authorList>
            <person name="Ahrendt S.R."/>
            <person name="Quandt C.A."/>
            <person name="Ciobanu D."/>
            <person name="Clum A."/>
            <person name="Salamov A."/>
            <person name="Andreopoulos B."/>
            <person name="Cheng J.F."/>
            <person name="Woyke T."/>
            <person name="Pelin A."/>
            <person name="Henrissat B."/>
            <person name="Reynolds N.K."/>
            <person name="Benny G.L."/>
            <person name="Smith M.E."/>
            <person name="James T.Y."/>
            <person name="Grigoriev I.V."/>
        </authorList>
    </citation>
    <scope>NUCLEOTIDE SEQUENCE [LARGE SCALE GENOMIC DNA]</scope>
</reference>